<evidence type="ECO:0000256" key="9">
    <source>
        <dbReference type="ARBA" id="ARBA00049563"/>
    </source>
</evidence>
<keyword evidence="16" id="KW-1185">Reference proteome</keyword>
<comment type="cofactor">
    <cofactor evidence="1 10">
        <name>Mg(2+)</name>
        <dbReference type="ChEBI" id="CHEBI:18420"/>
    </cofactor>
</comment>
<feature type="compositionally biased region" description="Gly residues" evidence="14">
    <location>
        <begin position="1"/>
        <end position="10"/>
    </location>
</feature>
<comment type="caution">
    <text evidence="15">The sequence shown here is derived from an EMBL/GenBank/DDBJ whole genome shotgun (WGS) entry which is preliminary data.</text>
</comment>
<comment type="catalytic activity">
    <reaction evidence="9 10 11">
        <text>adenosine(37) in tRNA + dimethylallyl diphosphate = N(6)-dimethylallyladenosine(37) in tRNA + diphosphate</text>
        <dbReference type="Rhea" id="RHEA:26482"/>
        <dbReference type="Rhea" id="RHEA-COMP:10162"/>
        <dbReference type="Rhea" id="RHEA-COMP:10375"/>
        <dbReference type="ChEBI" id="CHEBI:33019"/>
        <dbReference type="ChEBI" id="CHEBI:57623"/>
        <dbReference type="ChEBI" id="CHEBI:74411"/>
        <dbReference type="ChEBI" id="CHEBI:74415"/>
        <dbReference type="EC" id="2.5.1.75"/>
    </reaction>
</comment>
<dbReference type="HAMAP" id="MF_00185">
    <property type="entry name" value="IPP_trans"/>
    <property type="match status" value="1"/>
</dbReference>
<protein>
    <recommendedName>
        <fullName evidence="10">tRNA dimethylallyltransferase</fullName>
        <ecNumber evidence="10">2.5.1.75</ecNumber>
    </recommendedName>
    <alternativeName>
        <fullName evidence="10">Dimethylallyl diphosphate:tRNA dimethylallyltransferase</fullName>
        <shortName evidence="10">DMAPP:tRNA dimethylallyltransferase</shortName>
        <shortName evidence="10">DMATase</shortName>
    </alternativeName>
    <alternativeName>
        <fullName evidence="10">Isopentenyl-diphosphate:tRNA isopentenyltransferase</fullName>
        <shortName evidence="10">IPP transferase</shortName>
        <shortName evidence="10">IPPT</shortName>
        <shortName evidence="10">IPTase</shortName>
    </alternativeName>
</protein>
<comment type="subunit">
    <text evidence="10">Monomer.</text>
</comment>
<feature type="binding site" evidence="10">
    <location>
        <begin position="46"/>
        <end position="53"/>
    </location>
    <ligand>
        <name>ATP</name>
        <dbReference type="ChEBI" id="CHEBI:30616"/>
    </ligand>
</feature>
<dbReference type="Gene3D" id="1.10.20.140">
    <property type="match status" value="1"/>
</dbReference>
<evidence type="ECO:0000256" key="3">
    <source>
        <dbReference type="ARBA" id="ARBA00005842"/>
    </source>
</evidence>
<evidence type="ECO:0000256" key="2">
    <source>
        <dbReference type="ARBA" id="ARBA00003213"/>
    </source>
</evidence>
<feature type="binding site" evidence="10">
    <location>
        <begin position="48"/>
        <end position="53"/>
    </location>
    <ligand>
        <name>substrate</name>
    </ligand>
</feature>
<evidence type="ECO:0000256" key="10">
    <source>
        <dbReference type="HAMAP-Rule" id="MF_00185"/>
    </source>
</evidence>
<evidence type="ECO:0000256" key="11">
    <source>
        <dbReference type="RuleBase" id="RU003783"/>
    </source>
</evidence>
<evidence type="ECO:0000256" key="6">
    <source>
        <dbReference type="ARBA" id="ARBA00022741"/>
    </source>
</evidence>
<dbReference type="EMBL" id="JBHSRD010000002">
    <property type="protein sequence ID" value="MFC6005569.1"/>
    <property type="molecule type" value="Genomic_DNA"/>
</dbReference>
<name>A0ABW1J8V0_9ACTN</name>
<comment type="similarity">
    <text evidence="3 10 13">Belongs to the IPP transferase family.</text>
</comment>
<dbReference type="InterPro" id="IPR027417">
    <property type="entry name" value="P-loop_NTPase"/>
</dbReference>
<dbReference type="InterPro" id="IPR039657">
    <property type="entry name" value="Dimethylallyltransferase"/>
</dbReference>
<dbReference type="EC" id="2.5.1.75" evidence="10"/>
<keyword evidence="7 10" id="KW-0067">ATP-binding</keyword>
<evidence type="ECO:0000313" key="15">
    <source>
        <dbReference type="EMBL" id="MFC6005569.1"/>
    </source>
</evidence>
<dbReference type="InterPro" id="IPR018022">
    <property type="entry name" value="IPT"/>
</dbReference>
<keyword evidence="8 10" id="KW-0460">Magnesium</keyword>
<sequence>MAGPAGGPVDPGGRRPGHAPGRATRRHAGGPGLPVSAGRVVVAVVGATATGKSDLAIALAHELDGEVVNADAMQLYRGMDIGTAKLTAAERQGVPHHLLDVLDVRQEATVAAYQREVDAVLADVLGRGRVPVVVGGSGLYVRAALDVLEIPPTDAGVRARLEDESRTVGALALHARLAELDPPSAARILPSNARRVVRALEVIELTGRPFSATLPEPVYRRPSVQLGLRAPRPELDQRIERRVHRMWDDGLLAEVRRLLPQGLREGRTAGRAVGYAQAVGQLDGSLDEAAAQAQTAQLTRRLVRRQESWFGRDERIAWLPYDGPDLVEQALAAVRAGRSAPRAG</sequence>
<evidence type="ECO:0000256" key="4">
    <source>
        <dbReference type="ARBA" id="ARBA00022679"/>
    </source>
</evidence>
<accession>A0ABW1J8V0</accession>
<evidence type="ECO:0000256" key="8">
    <source>
        <dbReference type="ARBA" id="ARBA00022842"/>
    </source>
</evidence>
<keyword evidence="5 10" id="KW-0819">tRNA processing</keyword>
<evidence type="ECO:0000256" key="13">
    <source>
        <dbReference type="RuleBase" id="RU003785"/>
    </source>
</evidence>
<proteinExistence type="inferred from homology"/>
<dbReference type="PANTHER" id="PTHR11088">
    <property type="entry name" value="TRNA DIMETHYLALLYLTRANSFERASE"/>
    <property type="match status" value="1"/>
</dbReference>
<reference evidence="16" key="1">
    <citation type="journal article" date="2019" name="Int. J. Syst. Evol. Microbiol.">
        <title>The Global Catalogue of Microorganisms (GCM) 10K type strain sequencing project: providing services to taxonomists for standard genome sequencing and annotation.</title>
        <authorList>
            <consortium name="The Broad Institute Genomics Platform"/>
            <consortium name="The Broad Institute Genome Sequencing Center for Infectious Disease"/>
            <person name="Wu L."/>
            <person name="Ma J."/>
        </authorList>
    </citation>
    <scope>NUCLEOTIDE SEQUENCE [LARGE SCALE GENOMIC DNA]</scope>
    <source>
        <strain evidence="16">KACC 14249</strain>
    </source>
</reference>
<evidence type="ECO:0000256" key="12">
    <source>
        <dbReference type="RuleBase" id="RU003784"/>
    </source>
</evidence>
<dbReference type="SUPFAM" id="SSF52540">
    <property type="entry name" value="P-loop containing nucleoside triphosphate hydrolases"/>
    <property type="match status" value="1"/>
</dbReference>
<evidence type="ECO:0000256" key="5">
    <source>
        <dbReference type="ARBA" id="ARBA00022694"/>
    </source>
</evidence>
<evidence type="ECO:0000256" key="14">
    <source>
        <dbReference type="SAM" id="MobiDB-lite"/>
    </source>
</evidence>
<evidence type="ECO:0000256" key="1">
    <source>
        <dbReference type="ARBA" id="ARBA00001946"/>
    </source>
</evidence>
<keyword evidence="4 10" id="KW-0808">Transferase</keyword>
<feature type="site" description="Interaction with substrate tRNA" evidence="10">
    <location>
        <position position="137"/>
    </location>
</feature>
<dbReference type="RefSeq" id="WP_378226964.1">
    <property type="nucleotide sequence ID" value="NZ_BAABFP010000005.1"/>
</dbReference>
<dbReference type="Pfam" id="PF01715">
    <property type="entry name" value="IPPT"/>
    <property type="match status" value="1"/>
</dbReference>
<dbReference type="NCBIfam" id="TIGR00174">
    <property type="entry name" value="miaA"/>
    <property type="match status" value="1"/>
</dbReference>
<gene>
    <name evidence="10 15" type="primary">miaA</name>
    <name evidence="15" type="ORF">ACFQDO_00360</name>
</gene>
<feature type="region of interest" description="Disordered" evidence="14">
    <location>
        <begin position="1"/>
        <end position="32"/>
    </location>
</feature>
<feature type="site" description="Interaction with substrate tRNA" evidence="10">
    <location>
        <position position="158"/>
    </location>
</feature>
<comment type="function">
    <text evidence="2 10 12">Catalyzes the transfer of a dimethylallyl group onto the adenine at position 37 in tRNAs that read codons beginning with uridine, leading to the formation of N6-(dimethylallyl)adenosine (i(6)A).</text>
</comment>
<comment type="caution">
    <text evidence="10">Lacks conserved residue(s) required for the propagation of feature annotation.</text>
</comment>
<dbReference type="PANTHER" id="PTHR11088:SF60">
    <property type="entry name" value="TRNA DIMETHYLALLYLTRANSFERASE"/>
    <property type="match status" value="1"/>
</dbReference>
<dbReference type="Proteomes" id="UP001596189">
    <property type="component" value="Unassembled WGS sequence"/>
</dbReference>
<evidence type="ECO:0000313" key="16">
    <source>
        <dbReference type="Proteomes" id="UP001596189"/>
    </source>
</evidence>
<dbReference type="Gene3D" id="3.40.50.300">
    <property type="entry name" value="P-loop containing nucleotide triphosphate hydrolases"/>
    <property type="match status" value="1"/>
</dbReference>
<keyword evidence="6 10" id="KW-0547">Nucleotide-binding</keyword>
<organism evidence="15 16">
    <name type="scientific">Angustibacter luteus</name>
    <dbReference type="NCBI Taxonomy" id="658456"/>
    <lineage>
        <taxon>Bacteria</taxon>
        <taxon>Bacillati</taxon>
        <taxon>Actinomycetota</taxon>
        <taxon>Actinomycetes</taxon>
        <taxon>Kineosporiales</taxon>
        <taxon>Kineosporiaceae</taxon>
    </lineage>
</organism>
<evidence type="ECO:0000256" key="7">
    <source>
        <dbReference type="ARBA" id="ARBA00022840"/>
    </source>
</evidence>
<dbReference type="GO" id="GO:0052381">
    <property type="term" value="F:tRNA dimethylallyltransferase activity"/>
    <property type="evidence" value="ECO:0007669"/>
    <property type="project" value="UniProtKB-EC"/>
</dbReference>